<feature type="non-terminal residue" evidence="3">
    <location>
        <position position="1"/>
    </location>
</feature>
<reference evidence="3 4" key="1">
    <citation type="submission" date="2019-12" db="EMBL/GenBank/DDBJ databases">
        <title>Streptomyces sp. strain T44 isolated from rhizosphere soil of Broussonetia papyrifera.</title>
        <authorList>
            <person name="Mo P."/>
        </authorList>
    </citation>
    <scope>NUCLEOTIDE SEQUENCE [LARGE SCALE GENOMIC DNA]</scope>
    <source>
        <strain evidence="3 4">T44</strain>
    </source>
</reference>
<dbReference type="GO" id="GO:0004386">
    <property type="term" value="F:helicase activity"/>
    <property type="evidence" value="ECO:0007669"/>
    <property type="project" value="UniProtKB-KW"/>
</dbReference>
<dbReference type="Gene3D" id="6.10.140.530">
    <property type="match status" value="1"/>
</dbReference>
<dbReference type="Proteomes" id="UP000436138">
    <property type="component" value="Chromosome"/>
</dbReference>
<feature type="domain" description="Helicase-associated" evidence="2">
    <location>
        <begin position="312"/>
        <end position="371"/>
    </location>
</feature>
<dbReference type="AlphaFoldDB" id="A0A6I6NME1"/>
<evidence type="ECO:0000313" key="4">
    <source>
        <dbReference type="Proteomes" id="UP000436138"/>
    </source>
</evidence>
<keyword evidence="3" id="KW-0067">ATP-binding</keyword>
<dbReference type="EMBL" id="CP047020">
    <property type="protein sequence ID" value="QHA09316.1"/>
    <property type="molecule type" value="Genomic_DNA"/>
</dbReference>
<feature type="domain" description="Helicase-associated" evidence="2">
    <location>
        <begin position="771"/>
        <end position="817"/>
    </location>
</feature>
<feature type="region of interest" description="Disordered" evidence="1">
    <location>
        <begin position="601"/>
        <end position="622"/>
    </location>
</feature>
<dbReference type="InterPro" id="IPR005114">
    <property type="entry name" value="Helicase_assoc"/>
</dbReference>
<dbReference type="Pfam" id="PF03457">
    <property type="entry name" value="HA"/>
    <property type="match status" value="4"/>
</dbReference>
<name>A0A6I6NME1_9ACTN</name>
<evidence type="ECO:0000313" key="3">
    <source>
        <dbReference type="EMBL" id="QHA09316.1"/>
    </source>
</evidence>
<evidence type="ECO:0000256" key="1">
    <source>
        <dbReference type="SAM" id="MobiDB-lite"/>
    </source>
</evidence>
<dbReference type="KEGG" id="sbro:GQF42_44620"/>
<organism evidence="3 4">
    <name type="scientific">Streptomyces broussonetiae</name>
    <dbReference type="NCBI Taxonomy" id="2686304"/>
    <lineage>
        <taxon>Bacteria</taxon>
        <taxon>Bacillati</taxon>
        <taxon>Actinomycetota</taxon>
        <taxon>Actinomycetes</taxon>
        <taxon>Kitasatosporales</taxon>
        <taxon>Streptomycetaceae</taxon>
        <taxon>Streptomyces</taxon>
    </lineage>
</organism>
<keyword evidence="3" id="KW-0347">Helicase</keyword>
<accession>A0A6I6NME1</accession>
<dbReference type="PANTHER" id="PTHR33418:SF1">
    <property type="entry name" value="HELICASE-ASSOCIATED DOMAIN-CONTAINING PROTEIN"/>
    <property type="match status" value="1"/>
</dbReference>
<proteinExistence type="predicted"/>
<keyword evidence="4" id="KW-1185">Reference proteome</keyword>
<sequence length="885" mass="100112">PDSEIHLNAQARARIATLCRVEPQVLERALPAWMREEPCGKYGAGPVGRLMRGEQAVAAWGPACPGCTSARTGRLMSARRYLAPEQRVCPRHRYWLMYLPHTSGLSVPLARCPEVVEAHGRHVRLLRHGAVGAQAFEVARAVAGAWWQQSWPAEEMLWPNRLAATCPEGADPSWWQAAARDLITYPETVALARLLADRSLQQRTVTESGRHLPYRLGELPRLLTELADRLGRPWLARHLAADTHGPLFTWIHSCVRTRAASTRAAQKVLWRVHSAHRPRALSDLLPRPPAAGTAQPMPPPVKRLRGHSVQAERAFEQGVAHARLFHQQHGHLAVPKDATLGGYPLGTWLVNQRARHLRMPDHHFMALAALDPWWNPPWDPRWRRQWHQAAQHTRAHGPLNAASGFPDTGINLAEWLYEQCARYADLHPEQQRLMASLGIDTATAQAARPPRRSYSERFQMGLAHAAAYASQHGQLANVGQRTVHDGFPLGNWLALLRNRHHNRPPVPADRIQALNALDPWWNPPWSLYWQRHYYRARDMAAGHTLNPSNGYDDLPDAAVADWLRRQCRDYHHLHPNQQQLLTAVGLTPDTVDTARRHLTTRTGTARNRHRAKNGSLLGHRPDQRAGFDAALAHARSYAAQHGHLAVPGDTLHDGFPLGRWLARQRNQASTRARRNLPPSPQTGELAAIDPWWNPPWKSEWQRNYYRALHHIHAGKPFNIAHRVPNSHTALGSWIDRACCHYDRLHPGQQQLLTSLGITPEALAARTGIAPHWHTAIEHARSYAAQHGHLAAPHHTLHDGFALGRWLVKQRYRTRTGTSCPAAGALTAIDPWWNPPWNLRWQRAYHHARTHPHTHASRQWLNNQRAAWPRLHPDQQRLLTHIGVTG</sequence>
<dbReference type="PANTHER" id="PTHR33418">
    <property type="entry name" value="HELICASE-ASSOCIATED"/>
    <property type="match status" value="1"/>
</dbReference>
<feature type="domain" description="Helicase-associated" evidence="2">
    <location>
        <begin position="455"/>
        <end position="518"/>
    </location>
</feature>
<protein>
    <submittedName>
        <fullName evidence="3">Helicase</fullName>
    </submittedName>
</protein>
<keyword evidence="3" id="KW-0547">Nucleotide-binding</keyword>
<dbReference type="RefSeq" id="WP_158929589.1">
    <property type="nucleotide sequence ID" value="NZ_CP047020.1"/>
</dbReference>
<feature type="domain" description="Helicase-associated" evidence="2">
    <location>
        <begin position="625"/>
        <end position="688"/>
    </location>
</feature>
<gene>
    <name evidence="3" type="ORF">GQF42_44620</name>
</gene>
<feature type="region of interest" description="Disordered" evidence="1">
    <location>
        <begin position="282"/>
        <end position="303"/>
    </location>
</feature>
<evidence type="ECO:0000259" key="2">
    <source>
        <dbReference type="Pfam" id="PF03457"/>
    </source>
</evidence>
<keyword evidence="3" id="KW-0378">Hydrolase</keyword>